<keyword evidence="2" id="KW-1185">Reference proteome</keyword>
<dbReference type="RefSeq" id="WP_364454400.1">
    <property type="nucleotide sequence ID" value="NZ_JBFARM010000007.1"/>
</dbReference>
<comment type="caution">
    <text evidence="1">The sequence shown here is derived from an EMBL/GenBank/DDBJ whole genome shotgun (WGS) entry which is preliminary data.</text>
</comment>
<protein>
    <recommendedName>
        <fullName evidence="3">DUF4097 domain-containing protein</fullName>
    </recommendedName>
</protein>
<dbReference type="Proteomes" id="UP001552427">
    <property type="component" value="Unassembled WGS sequence"/>
</dbReference>
<gene>
    <name evidence="1" type="ORF">AB0K40_25820</name>
</gene>
<sequence>MRALWLTAGAMATVIALVWSTAALWTGFARAREPVVTDLRSIPFDGDTVEIKATATPVNLFIVPGRAGELLISRSLSWSRERPKVSENWDPDAATLRLGTDCPGSGQPDGSLCQADYTVFVPPETDVVAGTTAGELSADDLFGSLRLTSVSGAVRLDGVAGPIWARTGSGDIDAGGLGGESADLETGAGEVRMAFTGRPTSVRAVVRTRGDVTVVVPPAPYAVTASGTNVTLAVERDMAAPRKIEVSTHTGTVSVCCR</sequence>
<evidence type="ECO:0000313" key="1">
    <source>
        <dbReference type="EMBL" id="MEV4288941.1"/>
    </source>
</evidence>
<evidence type="ECO:0008006" key="3">
    <source>
        <dbReference type="Google" id="ProtNLM"/>
    </source>
</evidence>
<reference evidence="1 2" key="1">
    <citation type="submission" date="2024-06" db="EMBL/GenBank/DDBJ databases">
        <title>The Natural Products Discovery Center: Release of the First 8490 Sequenced Strains for Exploring Actinobacteria Biosynthetic Diversity.</title>
        <authorList>
            <person name="Kalkreuter E."/>
            <person name="Kautsar S.A."/>
            <person name="Yang D."/>
            <person name="Bader C.D."/>
            <person name="Teijaro C.N."/>
            <person name="Fluegel L."/>
            <person name="Davis C.M."/>
            <person name="Simpson J.R."/>
            <person name="Lauterbach L."/>
            <person name="Steele A.D."/>
            <person name="Gui C."/>
            <person name="Meng S."/>
            <person name="Li G."/>
            <person name="Viehrig K."/>
            <person name="Ye F."/>
            <person name="Su P."/>
            <person name="Kiefer A.F."/>
            <person name="Nichols A."/>
            <person name="Cepeda A.J."/>
            <person name="Yan W."/>
            <person name="Fan B."/>
            <person name="Jiang Y."/>
            <person name="Adhikari A."/>
            <person name="Zheng C.-J."/>
            <person name="Schuster L."/>
            <person name="Cowan T.M."/>
            <person name="Smanski M.J."/>
            <person name="Chevrette M.G."/>
            <person name="De Carvalho L.P.S."/>
            <person name="Shen B."/>
        </authorList>
    </citation>
    <scope>NUCLEOTIDE SEQUENCE [LARGE SCALE GENOMIC DNA]</scope>
    <source>
        <strain evidence="1 2">NPDC049574</strain>
    </source>
</reference>
<dbReference type="EMBL" id="JBFARM010000007">
    <property type="protein sequence ID" value="MEV4288941.1"/>
    <property type="molecule type" value="Genomic_DNA"/>
</dbReference>
<organism evidence="1 2">
    <name type="scientific">Nonomuraea bangladeshensis</name>
    <dbReference type="NCBI Taxonomy" id="404385"/>
    <lineage>
        <taxon>Bacteria</taxon>
        <taxon>Bacillati</taxon>
        <taxon>Actinomycetota</taxon>
        <taxon>Actinomycetes</taxon>
        <taxon>Streptosporangiales</taxon>
        <taxon>Streptosporangiaceae</taxon>
        <taxon>Nonomuraea</taxon>
    </lineage>
</organism>
<name>A0ABV3H8T4_9ACTN</name>
<evidence type="ECO:0000313" key="2">
    <source>
        <dbReference type="Proteomes" id="UP001552427"/>
    </source>
</evidence>
<proteinExistence type="predicted"/>
<accession>A0ABV3H8T4</accession>